<name>A0AAW1RY26_9CHLO</name>
<dbReference type="Proteomes" id="UP001445335">
    <property type="component" value="Unassembled WGS sequence"/>
</dbReference>
<accession>A0AAW1RY26</accession>
<evidence type="ECO:0000313" key="2">
    <source>
        <dbReference type="EMBL" id="KAK9838550.1"/>
    </source>
</evidence>
<sequence>MLQGRNGILVLLAMQVEAQNLAGGCVGQPLLRSAPSFAAAGPATPAWTPLDGGRGGGQQHAKEFLQMLKAPRPLRLRTRPPGAAWLRRAWRAGRWGIALRLRKRCALQQLPIFIIRHGHTNLPVCCSSPSWSIREEICQIEEFGMLFGDDLQAINGLLVLGFCLACGFGHTETFMA</sequence>
<reference evidence="2 3" key="1">
    <citation type="journal article" date="2024" name="Nat. Commun.">
        <title>Phylogenomics reveals the evolutionary origins of lichenization in chlorophyte algae.</title>
        <authorList>
            <person name="Puginier C."/>
            <person name="Libourel C."/>
            <person name="Otte J."/>
            <person name="Skaloud P."/>
            <person name="Haon M."/>
            <person name="Grisel S."/>
            <person name="Petersen M."/>
            <person name="Berrin J.G."/>
            <person name="Delaux P.M."/>
            <person name="Dal Grande F."/>
            <person name="Keller J."/>
        </authorList>
    </citation>
    <scope>NUCLEOTIDE SEQUENCE [LARGE SCALE GENOMIC DNA]</scope>
    <source>
        <strain evidence="2 3">SAG 245.80</strain>
    </source>
</reference>
<keyword evidence="1" id="KW-0732">Signal</keyword>
<dbReference type="AlphaFoldDB" id="A0AAW1RY26"/>
<keyword evidence="3" id="KW-1185">Reference proteome</keyword>
<feature type="chain" id="PRO_5043542199" evidence="1">
    <location>
        <begin position="19"/>
        <end position="176"/>
    </location>
</feature>
<feature type="signal peptide" evidence="1">
    <location>
        <begin position="1"/>
        <end position="18"/>
    </location>
</feature>
<protein>
    <submittedName>
        <fullName evidence="2">Uncharacterized protein</fullName>
    </submittedName>
</protein>
<evidence type="ECO:0000256" key="1">
    <source>
        <dbReference type="SAM" id="SignalP"/>
    </source>
</evidence>
<gene>
    <name evidence="2" type="ORF">WJX81_006774</name>
</gene>
<organism evidence="2 3">
    <name type="scientific">Elliptochloris bilobata</name>
    <dbReference type="NCBI Taxonomy" id="381761"/>
    <lineage>
        <taxon>Eukaryota</taxon>
        <taxon>Viridiplantae</taxon>
        <taxon>Chlorophyta</taxon>
        <taxon>core chlorophytes</taxon>
        <taxon>Trebouxiophyceae</taxon>
        <taxon>Trebouxiophyceae incertae sedis</taxon>
        <taxon>Elliptochloris clade</taxon>
        <taxon>Elliptochloris</taxon>
    </lineage>
</organism>
<dbReference type="EMBL" id="JALJOU010000018">
    <property type="protein sequence ID" value="KAK9838550.1"/>
    <property type="molecule type" value="Genomic_DNA"/>
</dbReference>
<proteinExistence type="predicted"/>
<evidence type="ECO:0000313" key="3">
    <source>
        <dbReference type="Proteomes" id="UP001445335"/>
    </source>
</evidence>
<comment type="caution">
    <text evidence="2">The sequence shown here is derived from an EMBL/GenBank/DDBJ whole genome shotgun (WGS) entry which is preliminary data.</text>
</comment>